<evidence type="ECO:0000313" key="4">
    <source>
        <dbReference type="Proteomes" id="UP000464796"/>
    </source>
</evidence>
<accession>A0A6I6YVW4</accession>
<dbReference type="AlphaFoldDB" id="A0A6I6YVW4"/>
<dbReference type="RefSeq" id="WP_046648607.1">
    <property type="nucleotide sequence ID" value="NZ_CP086329.1"/>
</dbReference>
<dbReference type="InterPro" id="IPR021223">
    <property type="entry name" value="AbiGi"/>
</dbReference>
<evidence type="ECO:0000313" key="1">
    <source>
        <dbReference type="EMBL" id="QHH87619.1"/>
    </source>
</evidence>
<dbReference type="EMBL" id="FWZB01000033">
    <property type="protein sequence ID" value="SMD86233.1"/>
    <property type="molecule type" value="Genomic_DNA"/>
</dbReference>
<gene>
    <name evidence="2" type="ORF">BACERE00191_01602</name>
    <name evidence="1" type="ORF">FPL01_01175</name>
</gene>
<sequence>MSETSIHIELEQKPETKEETSYIRPLQSANVLFKFMNRIEFLKDILLKKAILPRYYEEKIGYLEIEELEKIAFPMSCFCDIHLNKLVPHMVNYGSYGIGLSKEWGIRQGIQPIHYINKHSNLRKDFSIILSKAINDSPEKSDENNDYNNYLLHDLLYMKPLDGEMPTNNHREIAIRNFHDEKEWRYIPNIEQVETELPLIISQEQMNPKSYFTYSQAIAQCPDLWLNFEFEHIKHIIVSKESERSELIEFVVQNNIGETYEQYILFSKIIVFDELREDW</sequence>
<name>A0A6I6YVW4_9BACI</name>
<organism evidence="2 3">
    <name type="scientific">Bacillus pacificus</name>
    <dbReference type="NCBI Taxonomy" id="2026187"/>
    <lineage>
        <taxon>Bacteria</taxon>
        <taxon>Bacillati</taxon>
        <taxon>Bacillota</taxon>
        <taxon>Bacilli</taxon>
        <taxon>Bacillales</taxon>
        <taxon>Bacillaceae</taxon>
        <taxon>Bacillus</taxon>
        <taxon>Bacillus cereus group</taxon>
    </lineage>
</organism>
<protein>
    <submittedName>
        <fullName evidence="2">Uncharacterized protein</fullName>
    </submittedName>
</protein>
<keyword evidence="4" id="KW-1185">Reference proteome</keyword>
<dbReference type="Proteomes" id="UP000464796">
    <property type="component" value="Plasmid unnamed1"/>
</dbReference>
<dbReference type="EMBL" id="CP041978">
    <property type="protein sequence ID" value="QHH87619.1"/>
    <property type="molecule type" value="Genomic_DNA"/>
</dbReference>
<evidence type="ECO:0000313" key="3">
    <source>
        <dbReference type="Proteomes" id="UP000194499"/>
    </source>
</evidence>
<dbReference type="Proteomes" id="UP000194499">
    <property type="component" value="Unassembled WGS sequence"/>
</dbReference>
<proteinExistence type="predicted"/>
<geneLocation type="plasmid" evidence="1 4">
    <name>unnamed1</name>
</geneLocation>
<dbReference type="GeneID" id="69534758"/>
<reference evidence="2" key="1">
    <citation type="submission" date="2017-04" db="EMBL/GenBank/DDBJ databases">
        <authorList>
            <person name="Afonso C.L."/>
            <person name="Miller P.J."/>
            <person name="Scott M.A."/>
            <person name="Spackman E."/>
            <person name="Goraichik I."/>
            <person name="Dimitrov K.M."/>
            <person name="Suarez D.L."/>
            <person name="Swayne D.E."/>
        </authorList>
    </citation>
    <scope>NUCLEOTIDE SEQUENCE [LARGE SCALE GENOMIC DNA]</scope>
    <source>
        <strain evidence="2">16-00191</strain>
    </source>
</reference>
<reference evidence="3" key="2">
    <citation type="submission" date="2017-04" db="EMBL/GenBank/DDBJ databases">
        <authorList>
            <person name="Criscuolo A."/>
        </authorList>
    </citation>
    <scope>NUCLEOTIDE SEQUENCE [LARGE SCALE GENOMIC DNA]</scope>
</reference>
<evidence type="ECO:0000313" key="2">
    <source>
        <dbReference type="EMBL" id="SMD86233.1"/>
    </source>
</evidence>
<reference evidence="1 4" key="3">
    <citation type="submission" date="2019-07" db="EMBL/GenBank/DDBJ databases">
        <authorList>
            <person name="Yu W.S."/>
            <person name="Cheong H.-M."/>
            <person name="Choi Y."/>
            <person name="Hwang K.J."/>
            <person name="Jung K."/>
            <person name="Lee S."/>
            <person name="Choi C."/>
        </authorList>
    </citation>
    <scope>NUCLEOTIDE SEQUENCE [LARGE SCALE GENOMIC DNA]</scope>
    <source>
        <strain evidence="1 4">NCCP 15909</strain>
        <plasmid evidence="1 4">unnamed1</plasmid>
    </source>
</reference>
<keyword evidence="1" id="KW-0614">Plasmid</keyword>
<dbReference type="Pfam" id="PF10899">
    <property type="entry name" value="AbiGi"/>
    <property type="match status" value="1"/>
</dbReference>